<dbReference type="VEuPathDB" id="VectorBase:LDEU007519"/>
<dbReference type="Proteomes" id="UP000288716">
    <property type="component" value="Unassembled WGS sequence"/>
</dbReference>
<sequence length="190" mass="20870">MLNAYFSTSATLKVKDDRKIWQKSLPKEEEGIEGTNIVGLDPFSGGVCGFPNLETPNAIFDGQTYSKIPVVLIHCSRNNTKYYLYDVKDDSEYNKLLYWRAVGFDGFKNCRKGTTVAAKTTAISFSKVIAQKGINTVRVCVSGLGPGRMTSVEGMVAAGVNIVSVSDVTVYKKGQRPRKARQCIKIELIG</sequence>
<dbReference type="PANTHER" id="PTHR11759">
    <property type="entry name" value="40S RIBOSOMAL PROTEIN S14/30S RIBOSOMAL PROTEIN S11"/>
    <property type="match status" value="1"/>
</dbReference>
<evidence type="ECO:0000256" key="2">
    <source>
        <dbReference type="ARBA" id="ARBA00022980"/>
    </source>
</evidence>
<reference evidence="4 5" key="1">
    <citation type="journal article" date="2018" name="Gigascience">
        <title>Genomes of trombidid mites reveal novel predicted allergens and laterally-transferred genes associated with secondary metabolism.</title>
        <authorList>
            <person name="Dong X."/>
            <person name="Chaisiri K."/>
            <person name="Xia D."/>
            <person name="Armstrong S.D."/>
            <person name="Fang Y."/>
            <person name="Donnelly M.J."/>
            <person name="Kadowaki T."/>
            <person name="McGarry J.W."/>
            <person name="Darby A.C."/>
            <person name="Makepeace B.L."/>
        </authorList>
    </citation>
    <scope>NUCLEOTIDE SEQUENCE [LARGE SCALE GENOMIC DNA]</scope>
    <source>
        <strain evidence="4">UoL-UT</strain>
    </source>
</reference>
<gene>
    <name evidence="4" type="ORF">B4U80_07740</name>
</gene>
<keyword evidence="5" id="KW-1185">Reference proteome</keyword>
<keyword evidence="3" id="KW-0687">Ribonucleoprotein</keyword>
<dbReference type="GO" id="GO:0003735">
    <property type="term" value="F:structural constituent of ribosome"/>
    <property type="evidence" value="ECO:0007669"/>
    <property type="project" value="InterPro"/>
</dbReference>
<comment type="similarity">
    <text evidence="1">Belongs to the universal ribosomal protein uS11 family.</text>
</comment>
<dbReference type="STRING" id="299467.A0A443SAE3"/>
<dbReference type="SUPFAM" id="SSF53137">
    <property type="entry name" value="Translational machinery components"/>
    <property type="match status" value="1"/>
</dbReference>
<dbReference type="Gene3D" id="3.30.420.80">
    <property type="entry name" value="Ribosomal protein S11"/>
    <property type="match status" value="1"/>
</dbReference>
<dbReference type="GO" id="GO:0005840">
    <property type="term" value="C:ribosome"/>
    <property type="evidence" value="ECO:0007669"/>
    <property type="project" value="UniProtKB-KW"/>
</dbReference>
<accession>A0A443SAE3</accession>
<dbReference type="GO" id="GO:0006412">
    <property type="term" value="P:translation"/>
    <property type="evidence" value="ECO:0007669"/>
    <property type="project" value="InterPro"/>
</dbReference>
<dbReference type="OrthoDB" id="1654884at2759"/>
<dbReference type="AlphaFoldDB" id="A0A443SAE3"/>
<dbReference type="Pfam" id="PF00411">
    <property type="entry name" value="Ribosomal_S11"/>
    <property type="match status" value="1"/>
</dbReference>
<evidence type="ECO:0000256" key="3">
    <source>
        <dbReference type="ARBA" id="ARBA00023274"/>
    </source>
</evidence>
<protein>
    <submittedName>
        <fullName evidence="4">30S ribosomal protein S11-like protein</fullName>
    </submittedName>
</protein>
<proteinExistence type="inferred from homology"/>
<dbReference type="HAMAP" id="MF_01310">
    <property type="entry name" value="Ribosomal_uS11"/>
    <property type="match status" value="1"/>
</dbReference>
<evidence type="ECO:0000256" key="1">
    <source>
        <dbReference type="ARBA" id="ARBA00006194"/>
    </source>
</evidence>
<organism evidence="4 5">
    <name type="scientific">Leptotrombidium deliense</name>
    <dbReference type="NCBI Taxonomy" id="299467"/>
    <lineage>
        <taxon>Eukaryota</taxon>
        <taxon>Metazoa</taxon>
        <taxon>Ecdysozoa</taxon>
        <taxon>Arthropoda</taxon>
        <taxon>Chelicerata</taxon>
        <taxon>Arachnida</taxon>
        <taxon>Acari</taxon>
        <taxon>Acariformes</taxon>
        <taxon>Trombidiformes</taxon>
        <taxon>Prostigmata</taxon>
        <taxon>Anystina</taxon>
        <taxon>Parasitengona</taxon>
        <taxon>Trombiculoidea</taxon>
        <taxon>Trombiculidae</taxon>
        <taxon>Leptotrombidium</taxon>
    </lineage>
</organism>
<dbReference type="InterPro" id="IPR001971">
    <property type="entry name" value="Ribosomal_uS11"/>
</dbReference>
<evidence type="ECO:0000313" key="4">
    <source>
        <dbReference type="EMBL" id="RWS24521.1"/>
    </source>
</evidence>
<dbReference type="EMBL" id="NCKV01004767">
    <property type="protein sequence ID" value="RWS24521.1"/>
    <property type="molecule type" value="Genomic_DNA"/>
</dbReference>
<evidence type="ECO:0000313" key="5">
    <source>
        <dbReference type="Proteomes" id="UP000288716"/>
    </source>
</evidence>
<keyword evidence="2 4" id="KW-0689">Ribosomal protein</keyword>
<dbReference type="GO" id="GO:1990904">
    <property type="term" value="C:ribonucleoprotein complex"/>
    <property type="evidence" value="ECO:0007669"/>
    <property type="project" value="UniProtKB-KW"/>
</dbReference>
<comment type="caution">
    <text evidence="4">The sequence shown here is derived from an EMBL/GenBank/DDBJ whole genome shotgun (WGS) entry which is preliminary data.</text>
</comment>
<dbReference type="InterPro" id="IPR036967">
    <property type="entry name" value="Ribosomal_uS11_sf"/>
</dbReference>
<name>A0A443SAE3_9ACAR</name>